<dbReference type="Gene3D" id="3.40.50.1820">
    <property type="entry name" value="alpha/beta hydrolase"/>
    <property type="match status" value="1"/>
</dbReference>
<accession>A0A517P2L4</accession>
<organism evidence="3 4">
    <name type="scientific">Stieleria marina</name>
    <dbReference type="NCBI Taxonomy" id="1930275"/>
    <lineage>
        <taxon>Bacteria</taxon>
        <taxon>Pseudomonadati</taxon>
        <taxon>Planctomycetota</taxon>
        <taxon>Planctomycetia</taxon>
        <taxon>Pirellulales</taxon>
        <taxon>Pirellulaceae</taxon>
        <taxon>Stieleria</taxon>
    </lineage>
</organism>
<dbReference type="Proteomes" id="UP000319817">
    <property type="component" value="Chromosome"/>
</dbReference>
<dbReference type="GO" id="GO:0006508">
    <property type="term" value="P:proteolysis"/>
    <property type="evidence" value="ECO:0007669"/>
    <property type="project" value="InterPro"/>
</dbReference>
<sequence precursor="true">MISCQPIPMNLIKRLLFVLLTCLFVSAGSLAAQDAVPADDLWYTKKTDWHGHDQLHFRHADADCYLIKPTKALPGNPWIWRVRFPGFHAEMDVELVGQGFHLAYMDVANQFGCPNVIKRAETFYDRLVSEHDLNRKVVLEGVSRGGLFVYNYAAMHPDHVAAIYCDTPVLDFNSWPRGKGPVGKYTGVGHSASWQQCLKVYGLTDAQAATYDKLPIHHAAIIAKANIPVMHIVSENDRVVPPIENTYVLRDRLKDLGHEMKLIVVPEGTEKSNGHHFTHPEPNTVIQFITTHGQPSPK</sequence>
<feature type="signal peptide" evidence="1">
    <location>
        <begin position="1"/>
        <end position="31"/>
    </location>
</feature>
<name>A0A517P2L4_9BACT</name>
<gene>
    <name evidence="3" type="ORF">K239x_56350</name>
</gene>
<keyword evidence="4" id="KW-1185">Reference proteome</keyword>
<dbReference type="Pfam" id="PF00326">
    <property type="entry name" value="Peptidase_S9"/>
    <property type="match status" value="1"/>
</dbReference>
<protein>
    <submittedName>
        <fullName evidence="3">Alpha/beta hydrolase family protein</fullName>
    </submittedName>
</protein>
<dbReference type="OrthoDB" id="234896at2"/>
<reference evidence="3 4" key="1">
    <citation type="submission" date="2019-02" db="EMBL/GenBank/DDBJ databases">
        <title>Deep-cultivation of Planctomycetes and their phenomic and genomic characterization uncovers novel biology.</title>
        <authorList>
            <person name="Wiegand S."/>
            <person name="Jogler M."/>
            <person name="Boedeker C."/>
            <person name="Pinto D."/>
            <person name="Vollmers J."/>
            <person name="Rivas-Marin E."/>
            <person name="Kohn T."/>
            <person name="Peeters S.H."/>
            <person name="Heuer A."/>
            <person name="Rast P."/>
            <person name="Oberbeckmann S."/>
            <person name="Bunk B."/>
            <person name="Jeske O."/>
            <person name="Meyerdierks A."/>
            <person name="Storesund J.E."/>
            <person name="Kallscheuer N."/>
            <person name="Luecker S."/>
            <person name="Lage O.M."/>
            <person name="Pohl T."/>
            <person name="Merkel B.J."/>
            <person name="Hornburger P."/>
            <person name="Mueller R.-W."/>
            <person name="Bruemmer F."/>
            <person name="Labrenz M."/>
            <person name="Spormann A.M."/>
            <person name="Op den Camp H."/>
            <person name="Overmann J."/>
            <person name="Amann R."/>
            <person name="Jetten M.S.M."/>
            <person name="Mascher T."/>
            <person name="Medema M.H."/>
            <person name="Devos D.P."/>
            <person name="Kaster A.-K."/>
            <person name="Ovreas L."/>
            <person name="Rohde M."/>
            <person name="Galperin M.Y."/>
            <person name="Jogler C."/>
        </authorList>
    </citation>
    <scope>NUCLEOTIDE SEQUENCE [LARGE SCALE GENOMIC DNA]</scope>
    <source>
        <strain evidence="3 4">K23_9</strain>
    </source>
</reference>
<dbReference type="GO" id="GO:0008236">
    <property type="term" value="F:serine-type peptidase activity"/>
    <property type="evidence" value="ECO:0007669"/>
    <property type="project" value="InterPro"/>
</dbReference>
<feature type="chain" id="PRO_5021825017" evidence="1">
    <location>
        <begin position="32"/>
        <end position="298"/>
    </location>
</feature>
<dbReference type="InterPro" id="IPR029058">
    <property type="entry name" value="AB_hydrolase_fold"/>
</dbReference>
<evidence type="ECO:0000313" key="4">
    <source>
        <dbReference type="Proteomes" id="UP000319817"/>
    </source>
</evidence>
<proteinExistence type="predicted"/>
<dbReference type="EMBL" id="CP036526">
    <property type="protein sequence ID" value="QDT13615.1"/>
    <property type="molecule type" value="Genomic_DNA"/>
</dbReference>
<evidence type="ECO:0000256" key="1">
    <source>
        <dbReference type="SAM" id="SignalP"/>
    </source>
</evidence>
<dbReference type="SUPFAM" id="SSF53474">
    <property type="entry name" value="alpha/beta-Hydrolases"/>
    <property type="match status" value="1"/>
</dbReference>
<evidence type="ECO:0000259" key="2">
    <source>
        <dbReference type="Pfam" id="PF00326"/>
    </source>
</evidence>
<keyword evidence="3" id="KW-0378">Hydrolase</keyword>
<dbReference type="InterPro" id="IPR001375">
    <property type="entry name" value="Peptidase_S9_cat"/>
</dbReference>
<dbReference type="AlphaFoldDB" id="A0A517P2L4"/>
<feature type="domain" description="Peptidase S9 prolyl oligopeptidase catalytic" evidence="2">
    <location>
        <begin position="134"/>
        <end position="267"/>
    </location>
</feature>
<evidence type="ECO:0000313" key="3">
    <source>
        <dbReference type="EMBL" id="QDT13615.1"/>
    </source>
</evidence>
<keyword evidence="1" id="KW-0732">Signal</keyword>